<gene>
    <name evidence="1" type="ORF">T12_13148</name>
</gene>
<dbReference type="AlphaFoldDB" id="A0A0V0ZNI1"/>
<dbReference type="EMBL" id="JYDQ01000130">
    <property type="protein sequence ID" value="KRY13820.1"/>
    <property type="molecule type" value="Genomic_DNA"/>
</dbReference>
<protein>
    <submittedName>
        <fullName evidence="1">Uncharacterized protein</fullName>
    </submittedName>
</protein>
<evidence type="ECO:0000313" key="1">
    <source>
        <dbReference type="EMBL" id="KRY13820.1"/>
    </source>
</evidence>
<keyword evidence="2" id="KW-1185">Reference proteome</keyword>
<evidence type="ECO:0000313" key="2">
    <source>
        <dbReference type="Proteomes" id="UP000054783"/>
    </source>
</evidence>
<reference evidence="1 2" key="1">
    <citation type="submission" date="2015-01" db="EMBL/GenBank/DDBJ databases">
        <title>Evolution of Trichinella species and genotypes.</title>
        <authorList>
            <person name="Korhonen P.K."/>
            <person name="Edoardo P."/>
            <person name="Giuseppe L.R."/>
            <person name="Gasser R.B."/>
        </authorList>
    </citation>
    <scope>NUCLEOTIDE SEQUENCE [LARGE SCALE GENOMIC DNA]</scope>
    <source>
        <strain evidence="1">ISS2496</strain>
    </source>
</reference>
<comment type="caution">
    <text evidence="1">The sequence shown here is derived from an EMBL/GenBank/DDBJ whole genome shotgun (WGS) entry which is preliminary data.</text>
</comment>
<dbReference type="Proteomes" id="UP000054783">
    <property type="component" value="Unassembled WGS sequence"/>
</dbReference>
<name>A0A0V0ZNI1_9BILA</name>
<proteinExistence type="predicted"/>
<accession>A0A0V0ZNI1</accession>
<organism evidence="1 2">
    <name type="scientific">Trichinella patagoniensis</name>
    <dbReference type="NCBI Taxonomy" id="990121"/>
    <lineage>
        <taxon>Eukaryota</taxon>
        <taxon>Metazoa</taxon>
        <taxon>Ecdysozoa</taxon>
        <taxon>Nematoda</taxon>
        <taxon>Enoplea</taxon>
        <taxon>Dorylaimia</taxon>
        <taxon>Trichinellida</taxon>
        <taxon>Trichinellidae</taxon>
        <taxon>Trichinella</taxon>
    </lineage>
</organism>
<sequence>MFELFKIEHRLNCTLGKCRQEMTYNKLVFESLSKLYAVNDAQIFIVCELLFPDLENLHLNPIKPGTTKLAVFIAASDGVGSIEKFEIFDYLCSYSVN</sequence>